<accession>A0A9W5Y585</accession>
<dbReference type="SUPFAM" id="SSF141571">
    <property type="entry name" value="Pentapeptide repeat-like"/>
    <property type="match status" value="1"/>
</dbReference>
<gene>
    <name evidence="1" type="ORF">CFOLD11_37880</name>
</gene>
<evidence type="ECO:0008006" key="3">
    <source>
        <dbReference type="Google" id="ProtNLM"/>
    </source>
</evidence>
<dbReference type="InterPro" id="IPR001646">
    <property type="entry name" value="5peptide_repeat"/>
</dbReference>
<dbReference type="Proteomes" id="UP001057868">
    <property type="component" value="Unassembled WGS sequence"/>
</dbReference>
<reference evidence="1" key="1">
    <citation type="journal article" date="2023" name="Int. J. Syst. Evol. Microbiol.">
        <title>&lt;i&gt;Clostridium folliculivorans&lt;/i&gt; sp. nov., isolated from soil samples of an organic paddy in Japan.</title>
        <authorList>
            <person name="Tazawa J."/>
            <person name="Kobayashi H."/>
            <person name="Tanizawa Y."/>
            <person name="Uchino A."/>
            <person name="Tanaka F."/>
            <person name="Urashima Y."/>
            <person name="Miura S."/>
            <person name="Sakamoto M."/>
            <person name="Ohkuma M."/>
            <person name="Tohno M."/>
        </authorList>
    </citation>
    <scope>NUCLEOTIDE SEQUENCE</scope>
    <source>
        <strain evidence="1">D1-1</strain>
    </source>
</reference>
<dbReference type="PANTHER" id="PTHR42999">
    <property type="entry name" value="ANTIBIOTIC RESISTANCE PROTEIN MCBG"/>
    <property type="match status" value="1"/>
</dbReference>
<dbReference type="Gene3D" id="2.160.20.80">
    <property type="entry name" value="E3 ubiquitin-protein ligase SopA"/>
    <property type="match status" value="1"/>
</dbReference>
<comment type="caution">
    <text evidence="1">The sequence shown here is derived from an EMBL/GenBank/DDBJ whole genome shotgun (WGS) entry which is preliminary data.</text>
</comment>
<dbReference type="RefSeq" id="WP_261853846.1">
    <property type="nucleotide sequence ID" value="NZ_BQXY01000008.1"/>
</dbReference>
<organism evidence="1 2">
    <name type="scientific">Clostridium folliculivorans</name>
    <dbReference type="NCBI Taxonomy" id="2886038"/>
    <lineage>
        <taxon>Bacteria</taxon>
        <taxon>Bacillati</taxon>
        <taxon>Bacillota</taxon>
        <taxon>Clostridia</taxon>
        <taxon>Eubacteriales</taxon>
        <taxon>Clostridiaceae</taxon>
        <taxon>Clostridium</taxon>
    </lineage>
</organism>
<sequence>MARSKKRRKMKEKIKRMENIKNGKLVRFNLSNSPVKYKGFKDKYNYQTNIHNLIYKDASFENVKYHASNITKCNFKNTKLLGVEFTSCNLKSTSFKNAILRDVIFFNCNLKNTDFEGVKYDNVIFISTNLENAKNLNLTDKCDVLRTYPKAILNKELCETVLKLSECEKIYKYHVLHVKKNKINRWNLSILQNYYDNRLQRALEALYRRKSKYAFYTVYAYRRMIDLYLHILYIIVVLLRNRETCENHIDNWGHVMLVSIRGGMPMVNKVLTVIAFLGFTLEQVLNSSIPFRLLGVKCKDDIFNIQNLRADFNGHVSWPSYKNLRHFCLRFFTI</sequence>
<evidence type="ECO:0000313" key="1">
    <source>
        <dbReference type="EMBL" id="GKU26961.1"/>
    </source>
</evidence>
<proteinExistence type="predicted"/>
<name>A0A9W5Y585_9CLOT</name>
<evidence type="ECO:0000313" key="2">
    <source>
        <dbReference type="Proteomes" id="UP001057868"/>
    </source>
</evidence>
<dbReference type="Pfam" id="PF00805">
    <property type="entry name" value="Pentapeptide"/>
    <property type="match status" value="1"/>
</dbReference>
<keyword evidence="2" id="KW-1185">Reference proteome</keyword>
<dbReference type="EMBL" id="BQXY01000008">
    <property type="protein sequence ID" value="GKU26961.1"/>
    <property type="molecule type" value="Genomic_DNA"/>
</dbReference>
<protein>
    <recommendedName>
        <fullName evidence="3">Pentapeptide repeat-containing protein</fullName>
    </recommendedName>
</protein>
<dbReference type="InterPro" id="IPR052949">
    <property type="entry name" value="PA_immunity-related"/>
</dbReference>
<dbReference type="AlphaFoldDB" id="A0A9W5Y585"/>
<dbReference type="PANTHER" id="PTHR42999:SF1">
    <property type="entry name" value="PENTAPEPTIDE REPEAT-CONTAINING PROTEIN"/>
    <property type="match status" value="1"/>
</dbReference>